<dbReference type="Proteomes" id="UP000177112">
    <property type="component" value="Unassembled WGS sequence"/>
</dbReference>
<gene>
    <name evidence="1" type="ORF">A3B84_02795</name>
</gene>
<accession>A0A1F6VQ28</accession>
<name>A0A1F6VQ28_9BACT</name>
<organism evidence="1 2">
    <name type="scientific">Candidatus Nomurabacteria bacterium RIFCSPHIGHO2_02_FULL_35_13</name>
    <dbReference type="NCBI Taxonomy" id="1801748"/>
    <lineage>
        <taxon>Bacteria</taxon>
        <taxon>Candidatus Nomuraibacteriota</taxon>
    </lineage>
</organism>
<proteinExistence type="predicted"/>
<sequence>MIKNIVWGIVVVILGILALSFNKKVPEVITTQTSPKIISQSIEEQCKNSNGKLTRGGLNDYVICIHTYSDAKKSCTSSNQCQSSYCVAIENNLNTGTCKVDDGPWGCDQTIEDARTGKEIECVD</sequence>
<evidence type="ECO:0000313" key="1">
    <source>
        <dbReference type="EMBL" id="OGI71714.1"/>
    </source>
</evidence>
<dbReference type="EMBL" id="MFTY01000003">
    <property type="protein sequence ID" value="OGI71714.1"/>
    <property type="molecule type" value="Genomic_DNA"/>
</dbReference>
<dbReference type="STRING" id="1801748.A3B84_02795"/>
<protein>
    <submittedName>
        <fullName evidence="1">Uncharacterized protein</fullName>
    </submittedName>
</protein>
<evidence type="ECO:0000313" key="2">
    <source>
        <dbReference type="Proteomes" id="UP000177112"/>
    </source>
</evidence>
<comment type="caution">
    <text evidence="1">The sequence shown here is derived from an EMBL/GenBank/DDBJ whole genome shotgun (WGS) entry which is preliminary data.</text>
</comment>
<reference evidence="1 2" key="1">
    <citation type="journal article" date="2016" name="Nat. Commun.">
        <title>Thousands of microbial genomes shed light on interconnected biogeochemical processes in an aquifer system.</title>
        <authorList>
            <person name="Anantharaman K."/>
            <person name="Brown C.T."/>
            <person name="Hug L.A."/>
            <person name="Sharon I."/>
            <person name="Castelle C.J."/>
            <person name="Probst A.J."/>
            <person name="Thomas B.C."/>
            <person name="Singh A."/>
            <person name="Wilkins M.J."/>
            <person name="Karaoz U."/>
            <person name="Brodie E.L."/>
            <person name="Williams K.H."/>
            <person name="Hubbard S.S."/>
            <person name="Banfield J.F."/>
        </authorList>
    </citation>
    <scope>NUCLEOTIDE SEQUENCE [LARGE SCALE GENOMIC DNA]</scope>
</reference>
<dbReference type="AlphaFoldDB" id="A0A1F6VQ28"/>